<dbReference type="Proteomes" id="UP000295781">
    <property type="component" value="Chromosome"/>
</dbReference>
<dbReference type="PRINTS" id="PR00759">
    <property type="entry name" value="BASICPTASE"/>
</dbReference>
<dbReference type="EMBL" id="CP012670">
    <property type="protein sequence ID" value="AUX22478.1"/>
    <property type="molecule type" value="Genomic_DNA"/>
</dbReference>
<dbReference type="InterPro" id="IPR036880">
    <property type="entry name" value="Kunitz_BPTI_sf"/>
</dbReference>
<evidence type="ECO:0000256" key="1">
    <source>
        <dbReference type="ARBA" id="ARBA00004613"/>
    </source>
</evidence>
<evidence type="ECO:0000313" key="10">
    <source>
        <dbReference type="Proteomes" id="UP000295781"/>
    </source>
</evidence>
<dbReference type="AlphaFoldDB" id="A0A4P2Q0N5"/>
<dbReference type="PROSITE" id="PS00280">
    <property type="entry name" value="BPTI_KUNITZ_1"/>
    <property type="match status" value="1"/>
</dbReference>
<dbReference type="GO" id="GO:0005615">
    <property type="term" value="C:extracellular space"/>
    <property type="evidence" value="ECO:0007669"/>
    <property type="project" value="TreeGrafter"/>
</dbReference>
<proteinExistence type="predicted"/>
<sequence length="307" mass="30165">MLQRFSLSPAILGSLLLVASCTITVNNGGTGGAGGTGGPGGTGGAGGSGGSSGPGGADGGTSGPGGADGGTSGPGGADGTGGSGGGLPVACTLPQEVGPCKAAIRAYWHDPATGVCMPFIYGGCEGNANRFDTREACQEACHGGTPDMDACEAPGDCVLAAVDSCMGCDPVHAVSLVAVNRSMKDAYDIANQSHDIACEPCPDVPEAERTSQYFTATCERGRCVVLDVRESPLTECAEDADCALRDGLGCCEGCDGTGIVALNQSADLTGMVCPEGFGACPPCAPQYPPGMTAVCSAGRCRPEIKAP</sequence>
<evidence type="ECO:0000256" key="4">
    <source>
        <dbReference type="ARBA" id="ARBA00022900"/>
    </source>
</evidence>
<dbReference type="InterPro" id="IPR050098">
    <property type="entry name" value="TFPI/VKTCI-like"/>
</dbReference>
<accession>A0A4P2Q0N5</accession>
<dbReference type="PANTHER" id="PTHR10083:SF381">
    <property type="entry name" value="BPTI_KUNITZ INHIBITOR DOMAIN-CONTAINING PROTEIN"/>
    <property type="match status" value="1"/>
</dbReference>
<evidence type="ECO:0000256" key="2">
    <source>
        <dbReference type="ARBA" id="ARBA00022525"/>
    </source>
</evidence>
<dbReference type="PROSITE" id="PS50279">
    <property type="entry name" value="BPTI_KUNITZ_2"/>
    <property type="match status" value="1"/>
</dbReference>
<dbReference type="SMART" id="SM00131">
    <property type="entry name" value="KU"/>
    <property type="match status" value="1"/>
</dbReference>
<comment type="subcellular location">
    <subcellularLocation>
        <location evidence="1">Secreted</location>
    </subcellularLocation>
</comment>
<evidence type="ECO:0000256" key="3">
    <source>
        <dbReference type="ARBA" id="ARBA00022690"/>
    </source>
</evidence>
<feature type="domain" description="BPTI/Kunitz inhibitor" evidence="8">
    <location>
        <begin position="91"/>
        <end position="141"/>
    </location>
</feature>
<dbReference type="Gene3D" id="4.10.410.10">
    <property type="entry name" value="Pancreatic trypsin inhibitor Kunitz domain"/>
    <property type="match status" value="1"/>
</dbReference>
<feature type="signal peptide" evidence="7">
    <location>
        <begin position="1"/>
        <end position="19"/>
    </location>
</feature>
<keyword evidence="3" id="KW-0646">Protease inhibitor</keyword>
<keyword evidence="2" id="KW-0964">Secreted</keyword>
<name>A0A4P2Q0N5_SORCE</name>
<dbReference type="GO" id="GO:0004867">
    <property type="term" value="F:serine-type endopeptidase inhibitor activity"/>
    <property type="evidence" value="ECO:0007669"/>
    <property type="project" value="UniProtKB-KW"/>
</dbReference>
<keyword evidence="7" id="KW-0732">Signal</keyword>
<dbReference type="SUPFAM" id="SSF57362">
    <property type="entry name" value="BPTI-like"/>
    <property type="match status" value="1"/>
</dbReference>
<dbReference type="PANTHER" id="PTHR10083">
    <property type="entry name" value="KUNITZ-TYPE PROTEASE INHIBITOR-RELATED"/>
    <property type="match status" value="1"/>
</dbReference>
<evidence type="ECO:0000313" key="9">
    <source>
        <dbReference type="EMBL" id="AUX22478.1"/>
    </source>
</evidence>
<gene>
    <name evidence="9" type="ORF">SOCEGT47_029810</name>
</gene>
<dbReference type="OrthoDB" id="5510154at2"/>
<keyword evidence="5" id="KW-1015">Disulfide bond</keyword>
<protein>
    <recommendedName>
        <fullName evidence="8">BPTI/Kunitz inhibitor domain-containing protein</fullName>
    </recommendedName>
</protein>
<dbReference type="FunFam" id="4.10.410.10:FF:000021">
    <property type="entry name" value="Serine protease inhibitor, putative"/>
    <property type="match status" value="1"/>
</dbReference>
<dbReference type="CDD" id="cd00109">
    <property type="entry name" value="Kunitz-type"/>
    <property type="match status" value="1"/>
</dbReference>
<feature type="chain" id="PRO_5020656194" description="BPTI/Kunitz inhibitor domain-containing protein" evidence="7">
    <location>
        <begin position="20"/>
        <end position="307"/>
    </location>
</feature>
<evidence type="ECO:0000256" key="6">
    <source>
        <dbReference type="SAM" id="MobiDB-lite"/>
    </source>
</evidence>
<dbReference type="InterPro" id="IPR002223">
    <property type="entry name" value="Kunitz_BPTI"/>
</dbReference>
<dbReference type="InterPro" id="IPR020901">
    <property type="entry name" value="Prtase_inh_Kunz-CS"/>
</dbReference>
<keyword evidence="4" id="KW-0722">Serine protease inhibitor</keyword>
<evidence type="ECO:0000259" key="8">
    <source>
        <dbReference type="PROSITE" id="PS50279"/>
    </source>
</evidence>
<feature type="region of interest" description="Disordered" evidence="6">
    <location>
        <begin position="31"/>
        <end position="83"/>
    </location>
</feature>
<dbReference type="Pfam" id="PF00014">
    <property type="entry name" value="Kunitz_BPTI"/>
    <property type="match status" value="1"/>
</dbReference>
<evidence type="ECO:0000256" key="5">
    <source>
        <dbReference type="ARBA" id="ARBA00023157"/>
    </source>
</evidence>
<reference evidence="9 10" key="1">
    <citation type="submission" date="2015-09" db="EMBL/GenBank/DDBJ databases">
        <title>Sorangium comparison.</title>
        <authorList>
            <person name="Zaburannyi N."/>
            <person name="Bunk B."/>
            <person name="Overmann J."/>
            <person name="Mueller R."/>
        </authorList>
    </citation>
    <scope>NUCLEOTIDE SEQUENCE [LARGE SCALE GENOMIC DNA]</scope>
    <source>
        <strain evidence="9 10">So ceGT47</strain>
    </source>
</reference>
<dbReference type="RefSeq" id="WP_129347633.1">
    <property type="nucleotide sequence ID" value="NZ_CP012670.1"/>
</dbReference>
<organism evidence="9 10">
    <name type="scientific">Sorangium cellulosum</name>
    <name type="common">Polyangium cellulosum</name>
    <dbReference type="NCBI Taxonomy" id="56"/>
    <lineage>
        <taxon>Bacteria</taxon>
        <taxon>Pseudomonadati</taxon>
        <taxon>Myxococcota</taxon>
        <taxon>Polyangia</taxon>
        <taxon>Polyangiales</taxon>
        <taxon>Polyangiaceae</taxon>
        <taxon>Sorangium</taxon>
    </lineage>
</organism>
<evidence type="ECO:0000256" key="7">
    <source>
        <dbReference type="SAM" id="SignalP"/>
    </source>
</evidence>
<dbReference type="PROSITE" id="PS51257">
    <property type="entry name" value="PROKAR_LIPOPROTEIN"/>
    <property type="match status" value="1"/>
</dbReference>